<proteinExistence type="inferred from homology"/>
<evidence type="ECO:0000256" key="2">
    <source>
        <dbReference type="ARBA" id="ARBA00013064"/>
    </source>
</evidence>
<evidence type="ECO:0000256" key="1">
    <source>
        <dbReference type="ARBA" id="ARBA00011063"/>
    </source>
</evidence>
<evidence type="ECO:0000313" key="8">
    <source>
        <dbReference type="Proteomes" id="UP001519273"/>
    </source>
</evidence>
<comment type="catalytic activity">
    <reaction evidence="5">
        <text>O-phospho-L-tyrosyl-[protein] + H2O = L-tyrosyl-[protein] + phosphate</text>
        <dbReference type="Rhea" id="RHEA:10684"/>
        <dbReference type="Rhea" id="RHEA-COMP:10136"/>
        <dbReference type="Rhea" id="RHEA-COMP:20101"/>
        <dbReference type="ChEBI" id="CHEBI:15377"/>
        <dbReference type="ChEBI" id="CHEBI:43474"/>
        <dbReference type="ChEBI" id="CHEBI:46858"/>
        <dbReference type="ChEBI" id="CHEBI:61978"/>
        <dbReference type="EC" id="3.1.3.48"/>
    </reaction>
</comment>
<reference evidence="7 8" key="1">
    <citation type="submission" date="2021-03" db="EMBL/GenBank/DDBJ databases">
        <title>Genomic Encyclopedia of Type Strains, Phase IV (KMG-IV): sequencing the most valuable type-strain genomes for metagenomic binning, comparative biology and taxonomic classification.</title>
        <authorList>
            <person name="Goeker M."/>
        </authorList>
    </citation>
    <scope>NUCLEOTIDE SEQUENCE [LARGE SCALE GENOMIC DNA]</scope>
    <source>
        <strain evidence="7 8">DSM 23491</strain>
    </source>
</reference>
<comment type="caution">
    <text evidence="7">The sequence shown here is derived from an EMBL/GenBank/DDBJ whole genome shotgun (WGS) entry which is preliminary data.</text>
</comment>
<dbReference type="PRINTS" id="PR00719">
    <property type="entry name" value="LMWPTPASE"/>
</dbReference>
<dbReference type="CDD" id="cd16343">
    <property type="entry name" value="LMWPTP"/>
    <property type="match status" value="1"/>
</dbReference>
<sequence length="158" mass="18030">MIHVLFVCLGNICRSPMAEAVLRDKVKKNQLDHLIKVDSAGTGDWHIGEQPHKGTRKILESNRVSYEGIVARQVKSQDFDKFDYIVCMDNSNVQNVLKLTGSENAHIIRFMDLLPNEKLREVPDPYYTGNFEEVYRLVDAGCDALLDMIQKEHSLTSH</sequence>
<organism evidence="7 8">
    <name type="scientific">Paenibacillus sediminis</name>
    <dbReference type="NCBI Taxonomy" id="664909"/>
    <lineage>
        <taxon>Bacteria</taxon>
        <taxon>Bacillati</taxon>
        <taxon>Bacillota</taxon>
        <taxon>Bacilli</taxon>
        <taxon>Bacillales</taxon>
        <taxon>Paenibacillaceae</taxon>
        <taxon>Paenibacillus</taxon>
    </lineage>
</organism>
<name>A0ABS4H072_9BACL</name>
<accession>A0ABS4H072</accession>
<dbReference type="InterPro" id="IPR023485">
    <property type="entry name" value="Ptyr_pPase"/>
</dbReference>
<dbReference type="InterPro" id="IPR036196">
    <property type="entry name" value="Ptyr_pPase_sf"/>
</dbReference>
<gene>
    <name evidence="7" type="ORF">J2Z20_000784</name>
</gene>
<protein>
    <recommendedName>
        <fullName evidence="2">protein-tyrosine-phosphatase</fullName>
        <ecNumber evidence="2">3.1.3.48</ecNumber>
    </recommendedName>
</protein>
<evidence type="ECO:0000256" key="5">
    <source>
        <dbReference type="ARBA" id="ARBA00051722"/>
    </source>
</evidence>
<dbReference type="PANTHER" id="PTHR11717:SF7">
    <property type="entry name" value="LOW MOLECULAR WEIGHT PHOSPHOTYROSINE PROTEIN PHOSPHATASE"/>
    <property type="match status" value="1"/>
</dbReference>
<keyword evidence="3 7" id="KW-0378">Hydrolase</keyword>
<dbReference type="SMART" id="SM00226">
    <property type="entry name" value="LMWPc"/>
    <property type="match status" value="1"/>
</dbReference>
<dbReference type="SUPFAM" id="SSF52788">
    <property type="entry name" value="Phosphotyrosine protein phosphatases I"/>
    <property type="match status" value="1"/>
</dbReference>
<dbReference type="GO" id="GO:0004725">
    <property type="term" value="F:protein tyrosine phosphatase activity"/>
    <property type="evidence" value="ECO:0007669"/>
    <property type="project" value="UniProtKB-EC"/>
</dbReference>
<evidence type="ECO:0000259" key="6">
    <source>
        <dbReference type="SMART" id="SM00226"/>
    </source>
</evidence>
<dbReference type="Proteomes" id="UP001519273">
    <property type="component" value="Unassembled WGS sequence"/>
</dbReference>
<keyword evidence="8" id="KW-1185">Reference proteome</keyword>
<dbReference type="InterPro" id="IPR050438">
    <property type="entry name" value="LMW_PTPase"/>
</dbReference>
<dbReference type="EMBL" id="JAGGKP010000001">
    <property type="protein sequence ID" value="MBP1935923.1"/>
    <property type="molecule type" value="Genomic_DNA"/>
</dbReference>
<dbReference type="PANTHER" id="PTHR11717">
    <property type="entry name" value="LOW MOLECULAR WEIGHT PROTEIN TYROSINE PHOSPHATASE"/>
    <property type="match status" value="1"/>
</dbReference>
<dbReference type="InterPro" id="IPR017867">
    <property type="entry name" value="Tyr_phospatase_low_mol_wt"/>
</dbReference>
<dbReference type="Gene3D" id="3.40.50.2300">
    <property type="match status" value="1"/>
</dbReference>
<evidence type="ECO:0000256" key="4">
    <source>
        <dbReference type="ARBA" id="ARBA00022912"/>
    </source>
</evidence>
<dbReference type="EC" id="3.1.3.48" evidence="2"/>
<dbReference type="Pfam" id="PF01451">
    <property type="entry name" value="LMWPc"/>
    <property type="match status" value="1"/>
</dbReference>
<feature type="domain" description="Phosphotyrosine protein phosphatase I" evidence="6">
    <location>
        <begin position="2"/>
        <end position="148"/>
    </location>
</feature>
<evidence type="ECO:0000313" key="7">
    <source>
        <dbReference type="EMBL" id="MBP1935923.1"/>
    </source>
</evidence>
<dbReference type="RefSeq" id="WP_209845602.1">
    <property type="nucleotide sequence ID" value="NZ_CBCRVE010000001.1"/>
</dbReference>
<evidence type="ECO:0000256" key="3">
    <source>
        <dbReference type="ARBA" id="ARBA00022801"/>
    </source>
</evidence>
<comment type="similarity">
    <text evidence="1">Belongs to the low molecular weight phosphotyrosine protein phosphatase family.</text>
</comment>
<keyword evidence="4" id="KW-0904">Protein phosphatase</keyword>